<organism evidence="9 10">
    <name type="scientific">Cerina litoralis</name>
    <dbReference type="NCBI Taxonomy" id="2874477"/>
    <lineage>
        <taxon>Bacteria</taxon>
        <taxon>Pseudomonadati</taxon>
        <taxon>Bacteroidota</taxon>
        <taxon>Flavobacteriia</taxon>
        <taxon>Flavobacteriales</taxon>
        <taxon>Flavobacteriaceae</taxon>
        <taxon>Cerina</taxon>
    </lineage>
</organism>
<dbReference type="AlphaFoldDB" id="A0AAE3ET74"/>
<evidence type="ECO:0000259" key="8">
    <source>
        <dbReference type="PROSITE" id="PS50850"/>
    </source>
</evidence>
<comment type="subcellular location">
    <subcellularLocation>
        <location evidence="1">Cell membrane</location>
        <topology evidence="1">Multi-pass membrane protein</topology>
    </subcellularLocation>
</comment>
<dbReference type="Pfam" id="PF07690">
    <property type="entry name" value="MFS_1"/>
    <property type="match status" value="1"/>
</dbReference>
<keyword evidence="4 7" id="KW-0812">Transmembrane</keyword>
<evidence type="ECO:0000256" key="5">
    <source>
        <dbReference type="ARBA" id="ARBA00022989"/>
    </source>
</evidence>
<feature type="transmembrane region" description="Helical" evidence="7">
    <location>
        <begin position="283"/>
        <end position="302"/>
    </location>
</feature>
<keyword evidence="3" id="KW-1003">Cell membrane</keyword>
<dbReference type="PANTHER" id="PTHR23517">
    <property type="entry name" value="RESISTANCE PROTEIN MDTM, PUTATIVE-RELATED-RELATED"/>
    <property type="match status" value="1"/>
</dbReference>
<feature type="transmembrane region" description="Helical" evidence="7">
    <location>
        <begin position="20"/>
        <end position="43"/>
    </location>
</feature>
<protein>
    <submittedName>
        <fullName evidence="9">MFS transporter</fullName>
    </submittedName>
</protein>
<keyword evidence="2" id="KW-0813">Transport</keyword>
<dbReference type="GO" id="GO:0022857">
    <property type="term" value="F:transmembrane transporter activity"/>
    <property type="evidence" value="ECO:0007669"/>
    <property type="project" value="InterPro"/>
</dbReference>
<keyword evidence="6 7" id="KW-0472">Membrane</keyword>
<accession>A0AAE3ET74</accession>
<keyword evidence="10" id="KW-1185">Reference proteome</keyword>
<gene>
    <name evidence="9" type="ORF">K8352_07995</name>
</gene>
<evidence type="ECO:0000256" key="2">
    <source>
        <dbReference type="ARBA" id="ARBA00022448"/>
    </source>
</evidence>
<dbReference type="InterPro" id="IPR050171">
    <property type="entry name" value="MFS_Transporters"/>
</dbReference>
<evidence type="ECO:0000256" key="3">
    <source>
        <dbReference type="ARBA" id="ARBA00022475"/>
    </source>
</evidence>
<feature type="transmembrane region" description="Helical" evidence="7">
    <location>
        <begin position="308"/>
        <end position="331"/>
    </location>
</feature>
<proteinExistence type="predicted"/>
<evidence type="ECO:0000256" key="4">
    <source>
        <dbReference type="ARBA" id="ARBA00022692"/>
    </source>
</evidence>
<reference evidence="9" key="1">
    <citation type="submission" date="2023-02" db="EMBL/GenBank/DDBJ databases">
        <title>Genome of Flavobacteriaceae gen. nov. sp. strain F89.</title>
        <authorList>
            <person name="Wang Y."/>
        </authorList>
    </citation>
    <scope>NUCLEOTIDE SEQUENCE</scope>
    <source>
        <strain evidence="9">F89</strain>
    </source>
</reference>
<dbReference type="Proteomes" id="UP001200642">
    <property type="component" value="Unassembled WGS sequence"/>
</dbReference>
<comment type="caution">
    <text evidence="9">The sequence shown here is derived from an EMBL/GenBank/DDBJ whole genome shotgun (WGS) entry which is preliminary data.</text>
</comment>
<evidence type="ECO:0000256" key="6">
    <source>
        <dbReference type="ARBA" id="ARBA00023136"/>
    </source>
</evidence>
<feature type="transmembrane region" description="Helical" evidence="7">
    <location>
        <begin position="251"/>
        <end position="271"/>
    </location>
</feature>
<dbReference type="PROSITE" id="PS50850">
    <property type="entry name" value="MFS"/>
    <property type="match status" value="1"/>
</dbReference>
<dbReference type="PANTHER" id="PTHR23517:SF2">
    <property type="entry name" value="MULTIDRUG RESISTANCE PROTEIN MDTH"/>
    <property type="match status" value="1"/>
</dbReference>
<feature type="transmembrane region" description="Helical" evidence="7">
    <location>
        <begin position="373"/>
        <end position="392"/>
    </location>
</feature>
<dbReference type="InterPro" id="IPR020846">
    <property type="entry name" value="MFS_dom"/>
</dbReference>
<feature type="domain" description="Major facilitator superfamily (MFS) profile" evidence="8">
    <location>
        <begin position="18"/>
        <end position="397"/>
    </location>
</feature>
<evidence type="ECO:0000256" key="1">
    <source>
        <dbReference type="ARBA" id="ARBA00004651"/>
    </source>
</evidence>
<dbReference type="Gene3D" id="1.20.1250.20">
    <property type="entry name" value="MFS general substrate transporter like domains"/>
    <property type="match status" value="1"/>
</dbReference>
<dbReference type="GO" id="GO:0005886">
    <property type="term" value="C:plasma membrane"/>
    <property type="evidence" value="ECO:0007669"/>
    <property type="project" value="UniProtKB-SubCell"/>
</dbReference>
<feature type="transmembrane region" description="Helical" evidence="7">
    <location>
        <begin position="343"/>
        <end position="367"/>
    </location>
</feature>
<feature type="transmembrane region" description="Helical" evidence="7">
    <location>
        <begin position="172"/>
        <end position="194"/>
    </location>
</feature>
<feature type="transmembrane region" description="Helical" evidence="7">
    <location>
        <begin position="49"/>
        <end position="68"/>
    </location>
</feature>
<dbReference type="SUPFAM" id="SSF103473">
    <property type="entry name" value="MFS general substrate transporter"/>
    <property type="match status" value="1"/>
</dbReference>
<evidence type="ECO:0000313" key="10">
    <source>
        <dbReference type="Proteomes" id="UP001200642"/>
    </source>
</evidence>
<keyword evidence="5 7" id="KW-1133">Transmembrane helix</keyword>
<feature type="transmembrane region" description="Helical" evidence="7">
    <location>
        <begin position="145"/>
        <end position="166"/>
    </location>
</feature>
<feature type="transmembrane region" description="Helical" evidence="7">
    <location>
        <begin position="105"/>
        <end position="133"/>
    </location>
</feature>
<evidence type="ECO:0000313" key="9">
    <source>
        <dbReference type="EMBL" id="MCG2460685.1"/>
    </source>
</evidence>
<dbReference type="RefSeq" id="WP_317901834.1">
    <property type="nucleotide sequence ID" value="NZ_JAIRBC010000010.1"/>
</dbReference>
<sequence length="402" mass="44505">MKRLYLNYINSFKGLSKEVWWLALITLINRAGTMVIPFLSLYLTKDLGFSLANVGTTMTCFGLGSLLGSWLGGKLTDIIGYYKVMGYSLAMSGLLFIGLQFLQGFYAICAGIFVLMVIADAFRPASFVALIAYSKPENKTRTVTLIRLAINLGFSAGPALGGIIITTLDYGGLFWVDGLTCIVASILLLFILNPRKVNVLDTNKTDTPRSAYSDMPFLIFIGSMFLIGFAFVQYFSTVPLFYKDVSLLSEFQIGLLLAMNGFVIFALEMPLIKYMEGRPWSKITYVILGLILLGLSFLLLNLSTWSGILVLGMLLMTFGEMIAFPFSNAFAMDRSKRGNQGEYMALYTIAFSLSHVFSHNTGMHAIATYGYPATWYGIALVCLLGIVLLLFLKRIIKKPINN</sequence>
<name>A0AAE3ET74_9FLAO</name>
<evidence type="ECO:0000256" key="7">
    <source>
        <dbReference type="SAM" id="Phobius"/>
    </source>
</evidence>
<feature type="transmembrane region" description="Helical" evidence="7">
    <location>
        <begin position="215"/>
        <end position="236"/>
    </location>
</feature>
<dbReference type="EMBL" id="JAIRBC010000010">
    <property type="protein sequence ID" value="MCG2460685.1"/>
    <property type="molecule type" value="Genomic_DNA"/>
</dbReference>
<dbReference type="InterPro" id="IPR036259">
    <property type="entry name" value="MFS_trans_sf"/>
</dbReference>
<feature type="transmembrane region" description="Helical" evidence="7">
    <location>
        <begin position="80"/>
        <end position="99"/>
    </location>
</feature>
<dbReference type="InterPro" id="IPR011701">
    <property type="entry name" value="MFS"/>
</dbReference>